<protein>
    <recommendedName>
        <fullName evidence="8">Bcr/CflA family efflux transporter</fullName>
    </recommendedName>
</protein>
<feature type="transmembrane region" description="Helical" evidence="8">
    <location>
        <begin position="95"/>
        <end position="115"/>
    </location>
</feature>
<dbReference type="EMBL" id="JALBWM010000014">
    <property type="protein sequence ID" value="MCO1333745.1"/>
    <property type="molecule type" value="Genomic_DNA"/>
</dbReference>
<gene>
    <name evidence="10" type="ORF">MO867_05255</name>
</gene>
<evidence type="ECO:0000256" key="5">
    <source>
        <dbReference type="ARBA" id="ARBA00022692"/>
    </source>
</evidence>
<evidence type="ECO:0000256" key="2">
    <source>
        <dbReference type="ARBA" id="ARBA00006236"/>
    </source>
</evidence>
<dbReference type="PANTHER" id="PTHR42718">
    <property type="entry name" value="MAJOR FACILITATOR SUPERFAMILY MULTIDRUG TRANSPORTER MFSC"/>
    <property type="match status" value="1"/>
</dbReference>
<evidence type="ECO:0000313" key="11">
    <source>
        <dbReference type="Proteomes" id="UP001139028"/>
    </source>
</evidence>
<evidence type="ECO:0000256" key="7">
    <source>
        <dbReference type="ARBA" id="ARBA00023136"/>
    </source>
</evidence>
<evidence type="ECO:0000256" key="3">
    <source>
        <dbReference type="ARBA" id="ARBA00022448"/>
    </source>
</evidence>
<keyword evidence="7 8" id="KW-0472">Membrane</keyword>
<reference evidence="10" key="1">
    <citation type="journal article" date="2022" name="Arch. Microbiol.">
        <title>Microbulbifer okhotskensis sp. nov., isolated from a deep bottom sediment of the Okhotsk Sea.</title>
        <authorList>
            <person name="Romanenko L."/>
            <person name="Kurilenko V."/>
            <person name="Otstavnykh N."/>
            <person name="Velansky P."/>
            <person name="Isaeva M."/>
            <person name="Mikhailov V."/>
        </authorList>
    </citation>
    <scope>NUCLEOTIDE SEQUENCE</scope>
    <source>
        <strain evidence="10">OS29</strain>
    </source>
</reference>
<accession>A0A9X2ELG2</accession>
<feature type="transmembrane region" description="Helical" evidence="8">
    <location>
        <begin position="144"/>
        <end position="171"/>
    </location>
</feature>
<keyword evidence="11" id="KW-1185">Reference proteome</keyword>
<comment type="caution">
    <text evidence="8">Lacks conserved residue(s) required for the propagation of feature annotation.</text>
</comment>
<dbReference type="Gene3D" id="1.20.1720.10">
    <property type="entry name" value="Multidrug resistance protein D"/>
    <property type="match status" value="1"/>
</dbReference>
<dbReference type="SUPFAM" id="SSF103473">
    <property type="entry name" value="MFS general substrate transporter"/>
    <property type="match status" value="1"/>
</dbReference>
<dbReference type="InterPro" id="IPR004812">
    <property type="entry name" value="Efflux_drug-R_Bcr/CmlA"/>
</dbReference>
<feature type="transmembrane region" description="Helical" evidence="8">
    <location>
        <begin position="275"/>
        <end position="296"/>
    </location>
</feature>
<comment type="caution">
    <text evidence="10">The sequence shown here is derived from an EMBL/GenBank/DDBJ whole genome shotgun (WGS) entry which is preliminary data.</text>
</comment>
<dbReference type="InterPro" id="IPR011701">
    <property type="entry name" value="MFS"/>
</dbReference>
<keyword evidence="8" id="KW-0997">Cell inner membrane</keyword>
<dbReference type="GO" id="GO:0005886">
    <property type="term" value="C:plasma membrane"/>
    <property type="evidence" value="ECO:0007669"/>
    <property type="project" value="UniProtKB-SubCell"/>
</dbReference>
<feature type="domain" description="Major facilitator superfamily (MFS) profile" evidence="9">
    <location>
        <begin position="1"/>
        <end position="326"/>
    </location>
</feature>
<dbReference type="PANTHER" id="PTHR42718:SF46">
    <property type="entry name" value="BLR6921 PROTEIN"/>
    <property type="match status" value="1"/>
</dbReference>
<name>A0A9X2ELG2_9GAMM</name>
<dbReference type="InterPro" id="IPR036259">
    <property type="entry name" value="MFS_trans_sf"/>
</dbReference>
<dbReference type="Proteomes" id="UP001139028">
    <property type="component" value="Unassembled WGS sequence"/>
</dbReference>
<evidence type="ECO:0000256" key="1">
    <source>
        <dbReference type="ARBA" id="ARBA00004651"/>
    </source>
</evidence>
<dbReference type="GO" id="GO:1990961">
    <property type="term" value="P:xenobiotic detoxification by transmembrane export across the plasma membrane"/>
    <property type="evidence" value="ECO:0007669"/>
    <property type="project" value="InterPro"/>
</dbReference>
<dbReference type="NCBIfam" id="TIGR00710">
    <property type="entry name" value="efflux_Bcr_CflA"/>
    <property type="match status" value="1"/>
</dbReference>
<evidence type="ECO:0000313" key="10">
    <source>
        <dbReference type="EMBL" id="MCO1333745.1"/>
    </source>
</evidence>
<feature type="transmembrane region" description="Helical" evidence="8">
    <location>
        <begin position="214"/>
        <end position="234"/>
    </location>
</feature>
<dbReference type="PROSITE" id="PS50850">
    <property type="entry name" value="MFS"/>
    <property type="match status" value="1"/>
</dbReference>
<dbReference type="Pfam" id="PF07690">
    <property type="entry name" value="MFS_1"/>
    <property type="match status" value="1"/>
</dbReference>
<organism evidence="10 11">
    <name type="scientific">Microbulbifer okhotskensis</name>
    <dbReference type="NCBI Taxonomy" id="2926617"/>
    <lineage>
        <taxon>Bacteria</taxon>
        <taxon>Pseudomonadati</taxon>
        <taxon>Pseudomonadota</taxon>
        <taxon>Gammaproteobacteria</taxon>
        <taxon>Cellvibrionales</taxon>
        <taxon>Microbulbiferaceae</taxon>
        <taxon>Microbulbifer</taxon>
    </lineage>
</organism>
<feature type="transmembrane region" description="Helical" evidence="8">
    <location>
        <begin position="183"/>
        <end position="202"/>
    </location>
</feature>
<proteinExistence type="inferred from homology"/>
<feature type="transmembrane region" description="Helical" evidence="8">
    <location>
        <begin position="302"/>
        <end position="322"/>
    </location>
</feature>
<dbReference type="AlphaFoldDB" id="A0A9X2ELG2"/>
<evidence type="ECO:0000256" key="6">
    <source>
        <dbReference type="ARBA" id="ARBA00022989"/>
    </source>
</evidence>
<keyword evidence="4" id="KW-1003">Cell membrane</keyword>
<evidence type="ECO:0000259" key="9">
    <source>
        <dbReference type="PROSITE" id="PS50850"/>
    </source>
</evidence>
<keyword evidence="6 8" id="KW-1133">Transmembrane helix</keyword>
<feature type="transmembrane region" description="Helical" evidence="8">
    <location>
        <begin position="65"/>
        <end position="89"/>
    </location>
</feature>
<keyword evidence="3 8" id="KW-0813">Transport</keyword>
<comment type="subcellular location">
    <subcellularLocation>
        <location evidence="8">Cell inner membrane</location>
        <topology evidence="8">Multi-pass membrane protein</topology>
    </subcellularLocation>
    <subcellularLocation>
        <location evidence="1">Cell membrane</location>
        <topology evidence="1">Multi-pass membrane protein</topology>
    </subcellularLocation>
</comment>
<dbReference type="GO" id="GO:0042910">
    <property type="term" value="F:xenobiotic transmembrane transporter activity"/>
    <property type="evidence" value="ECO:0007669"/>
    <property type="project" value="InterPro"/>
</dbReference>
<dbReference type="InterPro" id="IPR020846">
    <property type="entry name" value="MFS_dom"/>
</dbReference>
<keyword evidence="5 8" id="KW-0812">Transmembrane</keyword>
<evidence type="ECO:0000256" key="4">
    <source>
        <dbReference type="ARBA" id="ARBA00022475"/>
    </source>
</evidence>
<evidence type="ECO:0000256" key="8">
    <source>
        <dbReference type="RuleBase" id="RU365088"/>
    </source>
</evidence>
<comment type="similarity">
    <text evidence="2 8">Belongs to the major facilitator superfamily. Bcr/CmlA family.</text>
</comment>
<sequence length="331" mass="35525">MFGRKRPLYFGLSLFTLASLCCALAKSIEWLIFFRLLQGVGAASVMSIPRAVIRDSYTGTQATRLLTTVMLVLAISPMLAPLIGSLLLIPFGWRSVFVGISVATFLGLLLAITSLPETLKPEDRIPFKAEVMFNAFSTLLRDPVYMGLVCIGGFGFASFFAFLATASFLYIDYYGLSPVQFSMAFALNALSFFLSSQFAANFGSRFGIPVILKWAIRGFMVSSLIMFGVITAGFDHFALLVVMLLMTYGCLGLVLPTTLILSLEQHGSIAGTASSLGGAIQLSMGAVAIVITSLVFNGTPQPLAAVIAACGVLALLMSRLTLRKVIKSVKE</sequence>
<feature type="transmembrane region" description="Helical" evidence="8">
    <location>
        <begin position="240"/>
        <end position="263"/>
    </location>
</feature>